<name>A0AAJ1LL33_MEDGN</name>
<reference evidence="1" key="1">
    <citation type="submission" date="2022-11" db="EMBL/GenBank/DDBJ databases">
        <title>Temperate bacteriophages infecting mucin-degrading bacterium Ruminococcus gnavus from the human gut.</title>
        <authorList>
            <person name="Buttimer C."/>
        </authorList>
    </citation>
    <scope>NUCLEOTIDE SEQUENCE</scope>
    <source>
        <strain evidence="1">CCUG 52279</strain>
    </source>
</reference>
<comment type="caution">
    <text evidence="1">The sequence shown here is derived from an EMBL/GenBank/DDBJ whole genome shotgun (WGS) entry which is preliminary data.</text>
</comment>
<organism evidence="1 2">
    <name type="scientific">Mediterraneibacter gnavus</name>
    <name type="common">Ruminococcus gnavus</name>
    <dbReference type="NCBI Taxonomy" id="33038"/>
    <lineage>
        <taxon>Bacteria</taxon>
        <taxon>Bacillati</taxon>
        <taxon>Bacillota</taxon>
        <taxon>Clostridia</taxon>
        <taxon>Lachnospirales</taxon>
        <taxon>Lachnospiraceae</taxon>
        <taxon>Mediterraneibacter</taxon>
    </lineage>
</organism>
<proteinExistence type="predicted"/>
<evidence type="ECO:0000313" key="2">
    <source>
        <dbReference type="Proteomes" id="UP001076974"/>
    </source>
</evidence>
<feature type="non-terminal residue" evidence="1">
    <location>
        <position position="1"/>
    </location>
</feature>
<protein>
    <submittedName>
        <fullName evidence="1">Uncharacterized protein</fullName>
    </submittedName>
</protein>
<dbReference type="Proteomes" id="UP001076974">
    <property type="component" value="Unassembled WGS sequence"/>
</dbReference>
<dbReference type="RefSeq" id="WP_268806747.1">
    <property type="nucleotide sequence ID" value="NZ_JAPRBD010000023.1"/>
</dbReference>
<sequence length="73" mass="8206">ASFRFHLTMDTLAFGYILPATGRIRDFHPLETCAARRTIKEDLSFILNEKSSFSVESVISQPLLFLSPGLLAF</sequence>
<dbReference type="AlphaFoldDB" id="A0AAJ1LL33"/>
<gene>
    <name evidence="1" type="ORF">OZZ16_13270</name>
</gene>
<dbReference type="EMBL" id="JAPRBD010000023">
    <property type="protein sequence ID" value="MCZ0690851.1"/>
    <property type="molecule type" value="Genomic_DNA"/>
</dbReference>
<accession>A0AAJ1LL33</accession>
<evidence type="ECO:0000313" key="1">
    <source>
        <dbReference type="EMBL" id="MCZ0690851.1"/>
    </source>
</evidence>